<organism evidence="1">
    <name type="scientific">uncultured Solirubrobacteraceae bacterium</name>
    <dbReference type="NCBI Taxonomy" id="1162706"/>
    <lineage>
        <taxon>Bacteria</taxon>
        <taxon>Bacillati</taxon>
        <taxon>Actinomycetota</taxon>
        <taxon>Thermoleophilia</taxon>
        <taxon>Solirubrobacterales</taxon>
        <taxon>Solirubrobacteraceae</taxon>
        <taxon>environmental samples</taxon>
    </lineage>
</organism>
<dbReference type="AlphaFoldDB" id="A0A6J4RVP9"/>
<dbReference type="EMBL" id="CADCVJ010000182">
    <property type="protein sequence ID" value="CAA9483280.1"/>
    <property type="molecule type" value="Genomic_DNA"/>
</dbReference>
<reference evidence="1" key="1">
    <citation type="submission" date="2020-02" db="EMBL/GenBank/DDBJ databases">
        <authorList>
            <person name="Meier V. D."/>
        </authorList>
    </citation>
    <scope>NUCLEOTIDE SEQUENCE</scope>
    <source>
        <strain evidence="1">AVDCRST_MAG38</strain>
    </source>
</reference>
<protein>
    <recommendedName>
        <fullName evidence="2">N-acetyltransferase domain-containing protein</fullName>
    </recommendedName>
</protein>
<name>A0A6J4RVP9_9ACTN</name>
<proteinExistence type="predicted"/>
<evidence type="ECO:0008006" key="2">
    <source>
        <dbReference type="Google" id="ProtNLM"/>
    </source>
</evidence>
<sequence length="104" mass="11084">MEASPARPRVDTAGRRAVIPGCTGARRPLTPSGGRPCPSRSAVSLEDTLGAGVFGLLFADWRAAQAAAIETVCHGGDTGHGPARDLHERFGFRGLPLVRYYRRL</sequence>
<evidence type="ECO:0000313" key="1">
    <source>
        <dbReference type="EMBL" id="CAA9483280.1"/>
    </source>
</evidence>
<gene>
    <name evidence="1" type="ORF">AVDCRST_MAG38-2158</name>
</gene>
<accession>A0A6J4RVP9</accession>